<keyword evidence="3" id="KW-0238">DNA-binding</keyword>
<dbReference type="PRINTS" id="PR00039">
    <property type="entry name" value="HTHLYSR"/>
</dbReference>
<dbReference type="AlphaFoldDB" id="A0A547PXU2"/>
<accession>A0A547PXU2</accession>
<organism evidence="6 7">
    <name type="scientific">Palleronia caenipelagi</name>
    <dbReference type="NCBI Taxonomy" id="2489174"/>
    <lineage>
        <taxon>Bacteria</taxon>
        <taxon>Pseudomonadati</taxon>
        <taxon>Pseudomonadota</taxon>
        <taxon>Alphaproteobacteria</taxon>
        <taxon>Rhodobacterales</taxon>
        <taxon>Roseobacteraceae</taxon>
        <taxon>Palleronia</taxon>
    </lineage>
</organism>
<dbReference type="Proteomes" id="UP000318590">
    <property type="component" value="Unassembled WGS sequence"/>
</dbReference>
<dbReference type="EMBL" id="VFSV01000018">
    <property type="protein sequence ID" value="TRD18934.1"/>
    <property type="molecule type" value="Genomic_DNA"/>
</dbReference>
<evidence type="ECO:0000256" key="1">
    <source>
        <dbReference type="ARBA" id="ARBA00009437"/>
    </source>
</evidence>
<protein>
    <submittedName>
        <fullName evidence="6">LysR family transcriptional regulator</fullName>
    </submittedName>
</protein>
<evidence type="ECO:0000256" key="2">
    <source>
        <dbReference type="ARBA" id="ARBA00023015"/>
    </source>
</evidence>
<dbReference type="Gene3D" id="3.40.190.290">
    <property type="match status" value="1"/>
</dbReference>
<dbReference type="PROSITE" id="PS50931">
    <property type="entry name" value="HTH_LYSR"/>
    <property type="match status" value="1"/>
</dbReference>
<keyword evidence="2" id="KW-0805">Transcription regulation</keyword>
<reference evidence="6 7" key="1">
    <citation type="submission" date="2019-06" db="EMBL/GenBank/DDBJ databases">
        <title>Paenimaribius caenipelagi gen. nov., sp. nov., isolated from a tidal flat.</title>
        <authorList>
            <person name="Yoon J.-H."/>
        </authorList>
    </citation>
    <scope>NUCLEOTIDE SEQUENCE [LARGE SCALE GENOMIC DNA]</scope>
    <source>
        <strain evidence="6 7">JBTF-M29</strain>
    </source>
</reference>
<dbReference type="GO" id="GO:0009089">
    <property type="term" value="P:lysine biosynthetic process via diaminopimelate"/>
    <property type="evidence" value="ECO:0007669"/>
    <property type="project" value="TreeGrafter"/>
</dbReference>
<evidence type="ECO:0000256" key="4">
    <source>
        <dbReference type="ARBA" id="ARBA00023163"/>
    </source>
</evidence>
<evidence type="ECO:0000313" key="6">
    <source>
        <dbReference type="EMBL" id="TRD18934.1"/>
    </source>
</evidence>
<gene>
    <name evidence="6" type="ORF">FEV53_11265</name>
</gene>
<dbReference type="SUPFAM" id="SSF53850">
    <property type="entry name" value="Periplasmic binding protein-like II"/>
    <property type="match status" value="1"/>
</dbReference>
<dbReference type="Pfam" id="PF00126">
    <property type="entry name" value="HTH_1"/>
    <property type="match status" value="1"/>
</dbReference>
<dbReference type="PANTHER" id="PTHR30427">
    <property type="entry name" value="TRANSCRIPTIONAL ACTIVATOR PROTEIN LYSR"/>
    <property type="match status" value="1"/>
</dbReference>
<proteinExistence type="inferred from homology"/>
<dbReference type="InterPro" id="IPR000847">
    <property type="entry name" value="LysR_HTH_N"/>
</dbReference>
<dbReference type="InterPro" id="IPR036390">
    <property type="entry name" value="WH_DNA-bd_sf"/>
</dbReference>
<dbReference type="RefSeq" id="WP_142834906.1">
    <property type="nucleotide sequence ID" value="NZ_VFSV01000018.1"/>
</dbReference>
<feature type="domain" description="HTH lysR-type" evidence="5">
    <location>
        <begin position="5"/>
        <end position="62"/>
    </location>
</feature>
<evidence type="ECO:0000313" key="7">
    <source>
        <dbReference type="Proteomes" id="UP000318590"/>
    </source>
</evidence>
<dbReference type="GO" id="GO:0010628">
    <property type="term" value="P:positive regulation of gene expression"/>
    <property type="evidence" value="ECO:0007669"/>
    <property type="project" value="TreeGrafter"/>
</dbReference>
<dbReference type="OrthoDB" id="8479870at2"/>
<sequence>MSEPVRLRQLEALNALSTSGSVTKAAEQLGVSQPAVSRLLSDLSRDFGFPLYQRRDGRIHLTQEANFLLPEIRRVLDSMAYITEAGRNLTQRKAGHLRIACLPGFATSHLPRVVSGFLENRPGVTLTIEPDRPERILEWIIGQQYDCGITDGFDEHPAIESQSVELRTVCVFPTGHRLAAKSTIGPEDLQNESIIHPRRDSDFSRALNDIFVSQGVTMQSVIEIRQFTGACELVRQGTGVAVVSELDATSYLDRGLDFRPFEPAVPHRLSILRPIHRQTSLLTLEFISAFAESLKPYHH</sequence>
<dbReference type="InterPro" id="IPR005119">
    <property type="entry name" value="LysR_subst-bd"/>
</dbReference>
<dbReference type="SUPFAM" id="SSF46785">
    <property type="entry name" value="Winged helix' DNA-binding domain"/>
    <property type="match status" value="1"/>
</dbReference>
<comment type="caution">
    <text evidence="6">The sequence shown here is derived from an EMBL/GenBank/DDBJ whole genome shotgun (WGS) entry which is preliminary data.</text>
</comment>
<dbReference type="GO" id="GO:0043565">
    <property type="term" value="F:sequence-specific DNA binding"/>
    <property type="evidence" value="ECO:0007669"/>
    <property type="project" value="TreeGrafter"/>
</dbReference>
<dbReference type="Pfam" id="PF03466">
    <property type="entry name" value="LysR_substrate"/>
    <property type="match status" value="1"/>
</dbReference>
<name>A0A547PXU2_9RHOB</name>
<keyword evidence="7" id="KW-1185">Reference proteome</keyword>
<keyword evidence="4" id="KW-0804">Transcription</keyword>
<dbReference type="InterPro" id="IPR036388">
    <property type="entry name" value="WH-like_DNA-bd_sf"/>
</dbReference>
<dbReference type="PANTHER" id="PTHR30427:SF1">
    <property type="entry name" value="TRANSCRIPTIONAL ACTIVATOR PROTEIN LYSR"/>
    <property type="match status" value="1"/>
</dbReference>
<dbReference type="Gene3D" id="1.10.10.10">
    <property type="entry name" value="Winged helix-like DNA-binding domain superfamily/Winged helix DNA-binding domain"/>
    <property type="match status" value="1"/>
</dbReference>
<evidence type="ECO:0000259" key="5">
    <source>
        <dbReference type="PROSITE" id="PS50931"/>
    </source>
</evidence>
<evidence type="ECO:0000256" key="3">
    <source>
        <dbReference type="ARBA" id="ARBA00023125"/>
    </source>
</evidence>
<comment type="similarity">
    <text evidence="1">Belongs to the LysR transcriptional regulatory family.</text>
</comment>
<dbReference type="GO" id="GO:0003700">
    <property type="term" value="F:DNA-binding transcription factor activity"/>
    <property type="evidence" value="ECO:0007669"/>
    <property type="project" value="InterPro"/>
</dbReference>